<evidence type="ECO:0000259" key="10">
    <source>
        <dbReference type="Pfam" id="PF00060"/>
    </source>
</evidence>
<protein>
    <submittedName>
        <fullName evidence="12">Uncharacterized protein</fullName>
    </submittedName>
</protein>
<dbReference type="GO" id="GO:0005886">
    <property type="term" value="C:plasma membrane"/>
    <property type="evidence" value="ECO:0007669"/>
    <property type="project" value="UniProtKB-SubCell"/>
</dbReference>
<comment type="similarity">
    <text evidence="2">Belongs to the glutamate-gated ion channel (TC 1.A.10.1) family.</text>
</comment>
<dbReference type="Gene3D" id="3.40.190.10">
    <property type="entry name" value="Periplasmic binding protein-like II"/>
    <property type="match status" value="1"/>
</dbReference>
<dbReference type="EMBL" id="CAJOBZ010000041">
    <property type="protein sequence ID" value="CAF4905221.1"/>
    <property type="molecule type" value="Genomic_DNA"/>
</dbReference>
<evidence type="ECO:0000313" key="12">
    <source>
        <dbReference type="EMBL" id="CAF4905221.1"/>
    </source>
</evidence>
<keyword evidence="3" id="KW-1003">Cell membrane</keyword>
<dbReference type="PANTHER" id="PTHR42643:SF33">
    <property type="entry name" value="GLUTAMATE RECEPTOR 2-LIKE PROTEIN"/>
    <property type="match status" value="1"/>
</dbReference>
<evidence type="ECO:0000256" key="4">
    <source>
        <dbReference type="ARBA" id="ARBA00022692"/>
    </source>
</evidence>
<evidence type="ECO:0000313" key="13">
    <source>
        <dbReference type="Proteomes" id="UP000663880"/>
    </source>
</evidence>
<feature type="transmembrane region" description="Helical" evidence="9">
    <location>
        <begin position="305"/>
        <end position="326"/>
    </location>
</feature>
<gene>
    <name evidence="12" type="ORF">PMACD_LOCUS11642</name>
</gene>
<proteinExistence type="inferred from homology"/>
<dbReference type="Pfam" id="PF00060">
    <property type="entry name" value="Lig_chan"/>
    <property type="match status" value="1"/>
</dbReference>
<dbReference type="InterPro" id="IPR057074">
    <property type="entry name" value="IR75A_N"/>
</dbReference>
<keyword evidence="4 9" id="KW-0812">Transmembrane</keyword>
<dbReference type="OrthoDB" id="9997229at2759"/>
<dbReference type="SUPFAM" id="SSF53850">
    <property type="entry name" value="Periplasmic binding protein-like II"/>
    <property type="match status" value="1"/>
</dbReference>
<keyword evidence="6 9" id="KW-0472">Membrane</keyword>
<feature type="transmembrane region" description="Helical" evidence="9">
    <location>
        <begin position="369"/>
        <end position="387"/>
    </location>
</feature>
<evidence type="ECO:0000256" key="8">
    <source>
        <dbReference type="ARBA" id="ARBA00023180"/>
    </source>
</evidence>
<feature type="transmembrane region" description="Helical" evidence="9">
    <location>
        <begin position="559"/>
        <end position="579"/>
    </location>
</feature>
<evidence type="ECO:0000256" key="2">
    <source>
        <dbReference type="ARBA" id="ARBA00008685"/>
    </source>
</evidence>
<evidence type="ECO:0000256" key="1">
    <source>
        <dbReference type="ARBA" id="ARBA00004651"/>
    </source>
</evidence>
<comment type="subcellular location">
    <subcellularLocation>
        <location evidence="1">Cell membrane</location>
        <topology evidence="1">Multi-pass membrane protein</topology>
    </subcellularLocation>
</comment>
<keyword evidence="7" id="KW-0675">Receptor</keyword>
<dbReference type="GO" id="GO:0015276">
    <property type="term" value="F:ligand-gated monoatomic ion channel activity"/>
    <property type="evidence" value="ECO:0007669"/>
    <property type="project" value="InterPro"/>
</dbReference>
<name>A0A821VF75_9NEOP</name>
<keyword evidence="13" id="KW-1185">Reference proteome</keyword>
<dbReference type="Gene3D" id="1.10.287.70">
    <property type="match status" value="1"/>
</dbReference>
<comment type="caution">
    <text evidence="12">The sequence shown here is derived from an EMBL/GenBank/DDBJ whole genome shotgun (WGS) entry which is preliminary data.</text>
</comment>
<feature type="domain" description="Ionotropic receptor 75a N-terminal" evidence="11">
    <location>
        <begin position="6"/>
        <end position="184"/>
    </location>
</feature>
<keyword evidence="5 9" id="KW-1133">Transmembrane helix</keyword>
<evidence type="ECO:0000256" key="7">
    <source>
        <dbReference type="ARBA" id="ARBA00023170"/>
    </source>
</evidence>
<dbReference type="Pfam" id="PF24576">
    <property type="entry name" value="IR75A_N"/>
    <property type="match status" value="1"/>
</dbReference>
<dbReference type="InterPro" id="IPR052192">
    <property type="entry name" value="Insect_Ionotropic_Sensory_Rcpt"/>
</dbReference>
<reference evidence="12" key="1">
    <citation type="submission" date="2021-02" db="EMBL/GenBank/DDBJ databases">
        <authorList>
            <person name="Steward A R."/>
        </authorList>
    </citation>
    <scope>NUCLEOTIDE SEQUENCE</scope>
</reference>
<dbReference type="AlphaFoldDB" id="A0A821VF75"/>
<evidence type="ECO:0000256" key="3">
    <source>
        <dbReference type="ARBA" id="ARBA00022475"/>
    </source>
</evidence>
<keyword evidence="8" id="KW-0325">Glycoprotein</keyword>
<organism evidence="12 13">
    <name type="scientific">Pieris macdunnoughi</name>
    <dbReference type="NCBI Taxonomy" id="345717"/>
    <lineage>
        <taxon>Eukaryota</taxon>
        <taxon>Metazoa</taxon>
        <taxon>Ecdysozoa</taxon>
        <taxon>Arthropoda</taxon>
        <taxon>Hexapoda</taxon>
        <taxon>Insecta</taxon>
        <taxon>Pterygota</taxon>
        <taxon>Neoptera</taxon>
        <taxon>Endopterygota</taxon>
        <taxon>Lepidoptera</taxon>
        <taxon>Glossata</taxon>
        <taxon>Ditrysia</taxon>
        <taxon>Papilionoidea</taxon>
        <taxon>Pieridae</taxon>
        <taxon>Pierinae</taxon>
        <taxon>Pieris</taxon>
    </lineage>
</organism>
<feature type="domain" description="Ionotropic glutamate receptor C-terminal" evidence="10">
    <location>
        <begin position="305"/>
        <end position="409"/>
    </location>
</feature>
<evidence type="ECO:0000256" key="5">
    <source>
        <dbReference type="ARBA" id="ARBA00022989"/>
    </source>
</evidence>
<dbReference type="GO" id="GO:0050906">
    <property type="term" value="P:detection of stimulus involved in sensory perception"/>
    <property type="evidence" value="ECO:0007669"/>
    <property type="project" value="UniProtKB-ARBA"/>
</dbReference>
<dbReference type="InterPro" id="IPR001320">
    <property type="entry name" value="Iontro_rcpt_C"/>
</dbReference>
<evidence type="ECO:0000259" key="11">
    <source>
        <dbReference type="Pfam" id="PF24576"/>
    </source>
</evidence>
<sequence length="589" mass="65913">MDLSSFILAYFSSKNLSLITAFLCWSPDDIFNLQFRTRSTGHRLRVYISEFSVLPDMPAYHIFREGIVLDLSCPHAHLILNKASVSRAFNHRHSWLLLPDILSNDTDLGDVLQDTVILPDADVVVAFPEKMLDVYRVAIELPITVLDIGGGYTNSENLNRLWATIPTAVKRRKNLGRIYLKSATIISQPQHFKGWSDLNDRQIDTFPKLTYPLMMLLAEDLNFRYNMKQVELYGEQQNGSFTGLAGLLQREEVEVGVASMFLRRDRWNVLHYCSETVELVGAFIFRQPSQSAVSNVFLLPFSGGVWAAVGAAFAGGGVLLAVLGYVARRRQLPDDTAERLTLSETFTFAIGSACQQGSDISPKIISARILMLFMLLSSVFAFTSYSAKIVSILQAPSDAIQTIDDLTHSPMILGVQDTTYKEVYFAESTDPATQRLYKRKLQPQGEHAYLSVWDGIARVRTGLFAFQVELNSGYGVISSTYTEREKCGLKEIQAFKLPMVSVPIRKHSGYRDLFAVRLRWQREAGLTERARRMWMVRRVRCEAGGGGFVSVGLGDVLPALHALLAGAGAALLLLLAEILTHSVKRRHNF</sequence>
<evidence type="ECO:0000256" key="6">
    <source>
        <dbReference type="ARBA" id="ARBA00023136"/>
    </source>
</evidence>
<accession>A0A821VF75</accession>
<dbReference type="Proteomes" id="UP000663880">
    <property type="component" value="Unassembled WGS sequence"/>
</dbReference>
<dbReference type="PANTHER" id="PTHR42643">
    <property type="entry name" value="IONOTROPIC RECEPTOR 20A-RELATED"/>
    <property type="match status" value="1"/>
</dbReference>
<evidence type="ECO:0000256" key="9">
    <source>
        <dbReference type="SAM" id="Phobius"/>
    </source>
</evidence>